<dbReference type="EMBL" id="JACNLK010000028">
    <property type="protein sequence ID" value="MBC8208089.1"/>
    <property type="molecule type" value="Genomic_DNA"/>
</dbReference>
<accession>A0A8J6TDA8</accession>
<dbReference type="Proteomes" id="UP000599024">
    <property type="component" value="Unassembled WGS sequence"/>
</dbReference>
<evidence type="ECO:0000313" key="3">
    <source>
        <dbReference type="Proteomes" id="UP000599024"/>
    </source>
</evidence>
<organism evidence="2 3">
    <name type="scientific">Candidatus Desulfatifera sulfidica</name>
    <dbReference type="NCBI Taxonomy" id="2841691"/>
    <lineage>
        <taxon>Bacteria</taxon>
        <taxon>Pseudomonadati</taxon>
        <taxon>Thermodesulfobacteriota</taxon>
        <taxon>Desulfobulbia</taxon>
        <taxon>Desulfobulbales</taxon>
        <taxon>Desulfobulbaceae</taxon>
        <taxon>Candidatus Desulfatifera</taxon>
    </lineage>
</organism>
<dbReference type="Gene3D" id="3.30.1330.80">
    <property type="entry name" value="Hypothetical protein, similar to alpha- acetolactate decarboxylase, domain 2"/>
    <property type="match status" value="1"/>
</dbReference>
<name>A0A8J6TDA8_9BACT</name>
<feature type="domain" description="PPC" evidence="1">
    <location>
        <begin position="6"/>
        <end position="145"/>
    </location>
</feature>
<proteinExistence type="predicted"/>
<gene>
    <name evidence="2" type="ORF">H8E79_02840</name>
</gene>
<evidence type="ECO:0000259" key="1">
    <source>
        <dbReference type="PROSITE" id="PS51742"/>
    </source>
</evidence>
<dbReference type="GO" id="GO:0003677">
    <property type="term" value="F:DNA binding"/>
    <property type="evidence" value="ECO:0007669"/>
    <property type="project" value="UniProtKB-KW"/>
</dbReference>
<dbReference type="PROSITE" id="PS51742">
    <property type="entry name" value="PPC"/>
    <property type="match status" value="1"/>
</dbReference>
<reference evidence="2 3" key="1">
    <citation type="submission" date="2020-08" db="EMBL/GenBank/DDBJ databases">
        <title>Bridging the membrane lipid divide: bacteria of the FCB group superphylum have the potential to synthesize archaeal ether lipids.</title>
        <authorList>
            <person name="Villanueva L."/>
            <person name="Von Meijenfeldt F.A.B."/>
            <person name="Westbye A.B."/>
            <person name="Yadav S."/>
            <person name="Hopmans E.C."/>
            <person name="Dutilh B.E."/>
            <person name="Sinninghe Damste J.S."/>
        </authorList>
    </citation>
    <scope>NUCLEOTIDE SEQUENCE [LARGE SCALE GENOMIC DNA]</scope>
    <source>
        <strain evidence="2">NIOZ-UU81</strain>
    </source>
</reference>
<dbReference type="SUPFAM" id="SSF117856">
    <property type="entry name" value="AF0104/ALDC/Ptd012-like"/>
    <property type="match status" value="1"/>
</dbReference>
<dbReference type="InterPro" id="IPR005175">
    <property type="entry name" value="PPC_dom"/>
</dbReference>
<keyword evidence="2" id="KW-0238">DNA-binding</keyword>
<protein>
    <submittedName>
        <fullName evidence="2">DNA-binding protein</fullName>
    </submittedName>
</protein>
<dbReference type="CDD" id="cd11378">
    <property type="entry name" value="DUF296"/>
    <property type="match status" value="1"/>
</dbReference>
<dbReference type="AlphaFoldDB" id="A0A8J6TDA8"/>
<evidence type="ECO:0000313" key="2">
    <source>
        <dbReference type="EMBL" id="MBC8208089.1"/>
    </source>
</evidence>
<sequence>MEYRTGNLGRVIMARFDHDDDLLEGLRQLCIKENLRQAWFQILGGVGKSGVVTGPKEPVMPPDPVWAETQGAQEVIGSGSVYWEGDDPRIHLHAAFGHHGETMTACVRRDTRVYLVLEVIVFEISGMEISRPWFEQGGFNRLTFD</sequence>
<dbReference type="Pfam" id="PF03479">
    <property type="entry name" value="PCC"/>
    <property type="match status" value="1"/>
</dbReference>
<comment type="caution">
    <text evidence="2">The sequence shown here is derived from an EMBL/GenBank/DDBJ whole genome shotgun (WGS) entry which is preliminary data.</text>
</comment>